<accession>M1LLD3</accession>
<name>M1LLD3_9PROT</name>
<keyword evidence="1" id="KW-1133">Transmembrane helix</keyword>
<evidence type="ECO:0000313" key="2">
    <source>
        <dbReference type="EMBL" id="AGF46572.1"/>
    </source>
</evidence>
<dbReference type="EMBL" id="CP003803">
    <property type="protein sequence ID" value="AGF46572.1"/>
    <property type="molecule type" value="Genomic_DNA"/>
</dbReference>
<dbReference type="RefSeq" id="WP_015395983.1">
    <property type="nucleotide sequence ID" value="NC_020294.1"/>
</dbReference>
<proteinExistence type="predicted"/>
<dbReference type="STRING" id="1208919.CDSE_0216"/>
<dbReference type="PATRIC" id="fig|1208919.3.peg.10"/>
<keyword evidence="1" id="KW-0472">Membrane</keyword>
<keyword evidence="1" id="KW-0812">Transmembrane</keyword>
<dbReference type="HOGENOM" id="CLU_164574_0_0_4"/>
<dbReference type="Proteomes" id="UP000011547">
    <property type="component" value="Chromosome"/>
</dbReference>
<dbReference type="KEGG" id="kde:CDSE_0216"/>
<gene>
    <name evidence="2" type="ORF">CDSE_0216</name>
</gene>
<evidence type="ECO:0000256" key="1">
    <source>
        <dbReference type="SAM" id="Phobius"/>
    </source>
</evidence>
<feature type="transmembrane region" description="Helical" evidence="1">
    <location>
        <begin position="7"/>
        <end position="27"/>
    </location>
</feature>
<dbReference type="OrthoDB" id="9182752at2"/>
<sequence>MLIVKKLLINFLITIISALIIGNIMAYNISTDINKNSFHETQSTILSANGKKFIAQPPQPLTDGTLGDPNLKTSPIKKIDTVSLIEKKDYENNTINIKNSDNNKIILNNKISSKIPTIDLLK</sequence>
<dbReference type="AlphaFoldDB" id="M1LLD3"/>
<evidence type="ECO:0000313" key="3">
    <source>
        <dbReference type="Proteomes" id="UP000011547"/>
    </source>
</evidence>
<keyword evidence="3" id="KW-1185">Reference proteome</keyword>
<reference evidence="2 3" key="1">
    <citation type="journal article" date="2013" name="Genome Biol. Evol.">
        <title>Genome evolution and phylogenomic analysis of candidatus kinetoplastibacterium, the betaproteobacterial endosymbionts of strigomonas and angomonas.</title>
        <authorList>
            <person name="Alves J.M."/>
            <person name="Serrano M.G."/>
            <person name="Maia da Silva F."/>
            <person name="Voegtly L.J."/>
            <person name="Matveyev A.V."/>
            <person name="Teixeira M.M."/>
            <person name="Camargo E.P."/>
            <person name="Buck G.A."/>
        </authorList>
    </citation>
    <scope>NUCLEOTIDE SEQUENCE [LARGE SCALE GENOMIC DNA]</scope>
    <source>
        <strain evidence="2 3">TCC079E</strain>
    </source>
</reference>
<protein>
    <submittedName>
        <fullName evidence="2">Uncharacterized protein</fullName>
    </submittedName>
</protein>
<organism evidence="2 3">
    <name type="scientific">Candidatus Kinetoplastidibacterium desouzai TCC079E</name>
    <dbReference type="NCBI Taxonomy" id="1208919"/>
    <lineage>
        <taxon>Bacteria</taxon>
        <taxon>Pseudomonadati</taxon>
        <taxon>Pseudomonadota</taxon>
        <taxon>Betaproteobacteria</taxon>
        <taxon>Candidatus Kinetoplastidibacterium</taxon>
    </lineage>
</organism>